<geneLocation type="plasmid" evidence="3">
    <name>pRSI13</name>
</geneLocation>
<dbReference type="InterPro" id="IPR036388">
    <property type="entry name" value="WH-like_DNA-bd_sf"/>
</dbReference>
<dbReference type="RefSeq" id="WP_013207371.1">
    <property type="nucleotide sequence ID" value="NC_014308.1"/>
</dbReference>
<dbReference type="AlphaFoldDB" id="D8MYE2"/>
<dbReference type="SUPFAM" id="SSF46785">
    <property type="entry name" value="Winged helix' DNA-binding domain"/>
    <property type="match status" value="2"/>
</dbReference>
<keyword evidence="3" id="KW-0614">Plasmid</keyword>
<dbReference type="InterPro" id="IPR036390">
    <property type="entry name" value="WH_DNA-bd_sf"/>
</dbReference>
<dbReference type="Gene3D" id="1.10.10.10">
    <property type="entry name" value="Winged helix-like DNA-binding domain superfamily/Winged helix DNA-binding domain"/>
    <property type="match status" value="2"/>
</dbReference>
<protein>
    <submittedName>
        <fullName evidence="3">Putative replication initiation protein (Protein rep)</fullName>
    </submittedName>
</protein>
<organism evidence="3">
    <name type="scientific">Ralstonia solanacearum PSI07</name>
    <dbReference type="NCBI Taxonomy" id="859657"/>
    <lineage>
        <taxon>Bacteria</taxon>
        <taxon>Pseudomonadati</taxon>
        <taxon>Pseudomonadota</taxon>
        <taxon>Betaproteobacteria</taxon>
        <taxon>Burkholderiales</taxon>
        <taxon>Burkholderiaceae</taxon>
        <taxon>Ralstonia</taxon>
        <taxon>Ralstonia solanacearum species complex</taxon>
    </lineage>
</organism>
<dbReference type="GO" id="GO:0006270">
    <property type="term" value="P:DNA replication initiation"/>
    <property type="evidence" value="ECO:0007669"/>
    <property type="project" value="InterPro"/>
</dbReference>
<dbReference type="KEGG" id="rsl:RPSI07_p0021"/>
<dbReference type="InterPro" id="IPR000525">
    <property type="entry name" value="Initiator_Rep_WH1"/>
</dbReference>
<gene>
    <name evidence="3" type="ORF">RPSI07_p0021</name>
</gene>
<feature type="domain" description="Initiator Rep protein WH1" evidence="2">
    <location>
        <begin position="22"/>
        <end position="170"/>
    </location>
</feature>
<dbReference type="GO" id="GO:0003887">
    <property type="term" value="F:DNA-directed DNA polymerase activity"/>
    <property type="evidence" value="ECO:0007669"/>
    <property type="project" value="InterPro"/>
</dbReference>
<reference evidence="3" key="1">
    <citation type="journal article" date="2010" name="BMC Genomics">
        <title>Genomes of three tomato pathogens within the Ralstonia solanacearum species complex reveal significant evolutionary divergence.</title>
        <authorList>
            <person name="Remenant B."/>
            <person name="Coupat-Goutaland B."/>
            <person name="Guidot A."/>
            <person name="Cellier G."/>
            <person name="Wicker E."/>
            <person name="Allen C."/>
            <person name="Fegan M."/>
            <person name="Pruvost O."/>
            <person name="Elbaz M."/>
            <person name="Calteau A."/>
            <person name="Salvignol G."/>
            <person name="Mornico D."/>
            <person name="Mangenot S."/>
            <person name="Barbe V."/>
            <person name="Medigue C."/>
            <person name="Prior P."/>
        </authorList>
    </citation>
    <scope>NUCLEOTIDE SEQUENCE [LARGE SCALE GENOMIC DNA]</scope>
    <source>
        <strain evidence="3">PSI07</strain>
        <plasmid evidence="3">pRSI13</plasmid>
    </source>
</reference>
<comment type="similarity">
    <text evidence="1">Belongs to the initiator RepB protein family.</text>
</comment>
<reference evidence="3" key="2">
    <citation type="submission" date="2010-02" db="EMBL/GenBank/DDBJ databases">
        <authorList>
            <person name="Genoscope - CEA"/>
        </authorList>
    </citation>
    <scope>NUCLEOTIDE SEQUENCE</scope>
    <source>
        <strain evidence="3">PSI07</strain>
        <plasmid evidence="3">pRSI13</plasmid>
    </source>
</reference>
<name>D8MYE2_RALSL</name>
<accession>D8MYE2</accession>
<dbReference type="EMBL" id="FP885890">
    <property type="protein sequence ID" value="CBJ34358.1"/>
    <property type="molecule type" value="Genomic_DNA"/>
</dbReference>
<proteinExistence type="inferred from homology"/>
<sequence length="250" mass="28568">MSQLAKQEDNSFEVRTLGSRNVNMSNALVRAAQGLLLAEKRVLSCAIAKLDSMRMPDASKPVVAKITAGEFAETFGLDANTAYDELQASAEKLMDRRIRYEKEGRKGPQIVEMRWVGRATYAKGDGFVEIAFWHEVLPHLVALREQFTSYKLSQAAALRSMFSWRLLELFAQFRSTGLLRIDIDEFAHAMNASESCRKNFKDMRRRVIEPAVKELAEKDNYTIEWEPKKEGRKVTGLEFRFQESTQTALF</sequence>
<dbReference type="Pfam" id="PF01051">
    <property type="entry name" value="Rep3_N"/>
    <property type="match status" value="1"/>
</dbReference>
<evidence type="ECO:0000256" key="1">
    <source>
        <dbReference type="ARBA" id="ARBA00038283"/>
    </source>
</evidence>
<evidence type="ECO:0000313" key="3">
    <source>
        <dbReference type="EMBL" id="CBJ34358.1"/>
    </source>
</evidence>
<dbReference type="Pfam" id="PF21205">
    <property type="entry name" value="Rep3_C"/>
    <property type="match status" value="1"/>
</dbReference>
<dbReference type="PATRIC" id="fig|859657.5.peg.19"/>
<evidence type="ECO:0000259" key="2">
    <source>
        <dbReference type="Pfam" id="PF01051"/>
    </source>
</evidence>